<dbReference type="AlphaFoldDB" id="L9WBW1"/>
<evidence type="ECO:0000313" key="4">
    <source>
        <dbReference type="Proteomes" id="UP000011599"/>
    </source>
</evidence>
<feature type="domain" description="Polysaccharide lyase 14" evidence="2">
    <location>
        <begin position="125"/>
        <end position="294"/>
    </location>
</feature>
<dbReference type="Pfam" id="PF21294">
    <property type="entry name" value="Polysacc_lyase_14"/>
    <property type="match status" value="2"/>
</dbReference>
<name>L9WBW1_9EURY</name>
<dbReference type="Proteomes" id="UP000011599">
    <property type="component" value="Unassembled WGS sequence"/>
</dbReference>
<dbReference type="InterPro" id="IPR048958">
    <property type="entry name" value="Polysacc_lyase_14"/>
</dbReference>
<dbReference type="PANTHER" id="PTHR40124">
    <property type="match status" value="1"/>
</dbReference>
<feature type="compositionally biased region" description="Basic and acidic residues" evidence="1">
    <location>
        <begin position="16"/>
        <end position="25"/>
    </location>
</feature>
<evidence type="ECO:0000313" key="3">
    <source>
        <dbReference type="EMBL" id="ELY45803.1"/>
    </source>
</evidence>
<evidence type="ECO:0000259" key="2">
    <source>
        <dbReference type="Pfam" id="PF21294"/>
    </source>
</evidence>
<evidence type="ECO:0000256" key="1">
    <source>
        <dbReference type="SAM" id="MobiDB-lite"/>
    </source>
</evidence>
<reference evidence="3 4" key="1">
    <citation type="journal article" date="2014" name="PLoS Genet.">
        <title>Phylogenetically driven sequencing of extremely halophilic archaea reveals strategies for static and dynamic osmo-response.</title>
        <authorList>
            <person name="Becker E.A."/>
            <person name="Seitzer P.M."/>
            <person name="Tritt A."/>
            <person name="Larsen D."/>
            <person name="Krusor M."/>
            <person name="Yao A.I."/>
            <person name="Wu D."/>
            <person name="Madern D."/>
            <person name="Eisen J.A."/>
            <person name="Darling A.E."/>
            <person name="Facciotti M.T."/>
        </authorList>
    </citation>
    <scope>NUCLEOTIDE SEQUENCE [LARGE SCALE GENOMIC DNA]</scope>
    <source>
        <strain evidence="3 4">GA33</strain>
    </source>
</reference>
<dbReference type="EMBL" id="AOHW01000006">
    <property type="protein sequence ID" value="ELY45803.1"/>
    <property type="molecule type" value="Genomic_DNA"/>
</dbReference>
<dbReference type="PATRIC" id="fig|1114856.3.peg.545"/>
<sequence length="371" mass="41315">MERYRADADDSSPSTEHTRYRGTDDGLGRRSCLKLAGGTLATLGIASGAASGRDDSESGHDLETASDHTAISFDGNWEQWFTNTEGTNTSVTSDSDRSDAVLRVDWPTGEYYGATMEYLMDENHGYQPDSGHVRGATMEYLMDENHGYQPDSGHVRYWVYFPDDWEFHSDGLGGTKLPGFAGTYQTGDHDIGPGGYGGRPSDGTNGWSSRLFNCRPDRADGNGPIGLGSQVYHAGNGGEHGAHPTWDAALERGTWHQIDQYVEMNTPGREDGVYRGWVDGDLAVEMERLYFRDEGVEMNTPGREDGVYRGWVDGDLAVEMERLYFRDEGYGDLIGIQALWCNCYFGGDWGSPVDQHMLFDDLELWLWEERP</sequence>
<keyword evidence="4" id="KW-1185">Reference proteome</keyword>
<protein>
    <recommendedName>
        <fullName evidence="2">Polysaccharide lyase 14 domain-containing protein</fullName>
    </recommendedName>
</protein>
<dbReference type="STRING" id="1114856.GCA_000383975_03697"/>
<proteinExistence type="predicted"/>
<gene>
    <name evidence="3" type="ORF">C496_02637</name>
</gene>
<feature type="region of interest" description="Disordered" evidence="1">
    <location>
        <begin position="1"/>
        <end position="25"/>
    </location>
</feature>
<comment type="caution">
    <text evidence="3">The sequence shown here is derived from an EMBL/GenBank/DDBJ whole genome shotgun (WGS) entry which is preliminary data.</text>
</comment>
<dbReference type="PANTHER" id="PTHR40124:SF1">
    <property type="entry name" value="DISAGGREGATASE RELATED REPEAT PROTEIN"/>
    <property type="match status" value="1"/>
</dbReference>
<accession>L9WBW1</accession>
<dbReference type="Gene3D" id="2.60.120.200">
    <property type="match status" value="2"/>
</dbReference>
<organism evidence="3 4">
    <name type="scientific">Natronorubrum tibetense GA33</name>
    <dbReference type="NCBI Taxonomy" id="1114856"/>
    <lineage>
        <taxon>Archaea</taxon>
        <taxon>Methanobacteriati</taxon>
        <taxon>Methanobacteriota</taxon>
        <taxon>Stenosarchaea group</taxon>
        <taxon>Halobacteria</taxon>
        <taxon>Halobacteriales</taxon>
        <taxon>Natrialbaceae</taxon>
        <taxon>Natronorubrum</taxon>
    </lineage>
</organism>
<dbReference type="RefSeq" id="WP_006088237.1">
    <property type="nucleotide sequence ID" value="NZ_AOHW01000006.1"/>
</dbReference>
<feature type="domain" description="Polysaccharide lyase 14" evidence="2">
    <location>
        <begin position="295"/>
        <end position="361"/>
    </location>
</feature>